<dbReference type="Proteomes" id="UP001652700">
    <property type="component" value="Unplaced"/>
</dbReference>
<keyword evidence="2" id="KW-1185">Reference proteome</keyword>
<proteinExistence type="predicted"/>
<dbReference type="GeneID" id="114339384"/>
<evidence type="ECO:0000313" key="2">
    <source>
        <dbReference type="Proteomes" id="UP001652700"/>
    </source>
</evidence>
<organism evidence="1 2">
    <name type="scientific">Diabrotica virgifera virgifera</name>
    <name type="common">western corn rootworm</name>
    <dbReference type="NCBI Taxonomy" id="50390"/>
    <lineage>
        <taxon>Eukaryota</taxon>
        <taxon>Metazoa</taxon>
        <taxon>Ecdysozoa</taxon>
        <taxon>Arthropoda</taxon>
        <taxon>Hexapoda</taxon>
        <taxon>Insecta</taxon>
        <taxon>Pterygota</taxon>
        <taxon>Neoptera</taxon>
        <taxon>Endopterygota</taxon>
        <taxon>Coleoptera</taxon>
        <taxon>Polyphaga</taxon>
        <taxon>Cucujiformia</taxon>
        <taxon>Chrysomeloidea</taxon>
        <taxon>Chrysomelidae</taxon>
        <taxon>Galerucinae</taxon>
        <taxon>Diabroticina</taxon>
        <taxon>Diabroticites</taxon>
        <taxon>Diabrotica</taxon>
    </lineage>
</organism>
<dbReference type="InterPro" id="IPR053134">
    <property type="entry name" value="RNA-dir_DNA_polymerase"/>
</dbReference>
<dbReference type="PANTHER" id="PTHR24559:SF444">
    <property type="entry name" value="REVERSE TRANSCRIPTASE DOMAIN-CONTAINING PROTEIN"/>
    <property type="match status" value="1"/>
</dbReference>
<name>A0ABM5KB45_DIAVI</name>
<dbReference type="InterPro" id="IPR021109">
    <property type="entry name" value="Peptidase_aspartic_dom_sf"/>
</dbReference>
<reference evidence="1" key="1">
    <citation type="submission" date="2025-05" db="UniProtKB">
        <authorList>
            <consortium name="EnsemblMetazoa"/>
        </authorList>
    </citation>
    <scope>IDENTIFICATION</scope>
</reference>
<dbReference type="EnsemblMetazoa" id="XM_050651454.1">
    <property type="protein sequence ID" value="XP_050507411.1"/>
    <property type="gene ID" value="LOC114339384"/>
</dbReference>
<accession>A0ABM5KB45</accession>
<dbReference type="SUPFAM" id="SSF50630">
    <property type="entry name" value="Acid proteases"/>
    <property type="match status" value="1"/>
</dbReference>
<dbReference type="Gene3D" id="3.10.10.10">
    <property type="entry name" value="HIV Type 1 Reverse Transcriptase, subunit A, domain 1"/>
    <property type="match status" value="1"/>
</dbReference>
<dbReference type="CDD" id="cd00303">
    <property type="entry name" value="retropepsin_like"/>
    <property type="match status" value="1"/>
</dbReference>
<dbReference type="PANTHER" id="PTHR24559">
    <property type="entry name" value="TRANSPOSON TY3-I GAG-POL POLYPROTEIN"/>
    <property type="match status" value="1"/>
</dbReference>
<sequence length="252" mass="29446">MRLFASLKIGQSSYKALIDTGTTKNYAGDRIAQIFKHSLHSYNGRARLANGSSMELNQKLRIDCEIDNLQTRQTFIIMPGLTEDAILGVEFFREHSMELKFDRDTSKQYEQHQEETCNTLKDSTQNTELERFLRKELREFDKLTGPTNLIKHEIKLKKRCDPVKQPYRRHNPAMLQIINQEVDKMLKEGTIEPSASGWSSPIVLVRKKDNSYRFCIDFRKVNELSEKDAYPFLGYQKFWIDLRKQISSQPST</sequence>
<evidence type="ECO:0000313" key="1">
    <source>
        <dbReference type="EnsemblMetazoa" id="XP_050507411.1"/>
    </source>
</evidence>
<protein>
    <submittedName>
        <fullName evidence="1">Uncharacterized protein</fullName>
    </submittedName>
</protein>
<dbReference type="RefSeq" id="XP_050507411.1">
    <property type="nucleotide sequence ID" value="XM_050651454.1"/>
</dbReference>
<dbReference type="SUPFAM" id="SSF56672">
    <property type="entry name" value="DNA/RNA polymerases"/>
    <property type="match status" value="1"/>
</dbReference>
<dbReference type="Gene3D" id="2.40.70.10">
    <property type="entry name" value="Acid Proteases"/>
    <property type="match status" value="1"/>
</dbReference>
<dbReference type="InterPro" id="IPR043502">
    <property type="entry name" value="DNA/RNA_pol_sf"/>
</dbReference>